<gene>
    <name evidence="2" type="ORF">FQP90_22240</name>
</gene>
<comment type="caution">
    <text evidence="2">The sequence shown here is derived from an EMBL/GenBank/DDBJ whole genome shotgun (WGS) entry which is preliminary data.</text>
</comment>
<dbReference type="Gene3D" id="3.40.720.10">
    <property type="entry name" value="Alkaline Phosphatase, subunit A"/>
    <property type="match status" value="1"/>
</dbReference>
<dbReference type="Proteomes" id="UP000316500">
    <property type="component" value="Unassembled WGS sequence"/>
</dbReference>
<name>A0A558GMK4_PAENT</name>
<reference evidence="2 3" key="1">
    <citation type="submission" date="2019-07" db="EMBL/GenBank/DDBJ databases">
        <title>Diversity of Bacteria from Kongsfjorden, Arctic.</title>
        <authorList>
            <person name="Yu Y."/>
        </authorList>
    </citation>
    <scope>NUCLEOTIDE SEQUENCE [LARGE SCALE GENOMIC DNA]</scope>
    <source>
        <strain evidence="2 3">SM1928</strain>
    </source>
</reference>
<dbReference type="PANTHER" id="PTHR10151:SF120">
    <property type="entry name" value="BIS(5'-ADENOSYL)-TRIPHOSPHATASE"/>
    <property type="match status" value="1"/>
</dbReference>
<evidence type="ECO:0000313" key="3">
    <source>
        <dbReference type="Proteomes" id="UP000316500"/>
    </source>
</evidence>
<dbReference type="Pfam" id="PF01663">
    <property type="entry name" value="Phosphodiest"/>
    <property type="match status" value="1"/>
</dbReference>
<dbReference type="SUPFAM" id="SSF53649">
    <property type="entry name" value="Alkaline phosphatase-like"/>
    <property type="match status" value="1"/>
</dbReference>
<dbReference type="AlphaFoldDB" id="A0A558GMK4"/>
<proteinExistence type="predicted"/>
<protein>
    <submittedName>
        <fullName evidence="2">Phosphodiesterase</fullName>
    </submittedName>
</protein>
<dbReference type="InterPro" id="IPR002591">
    <property type="entry name" value="Phosphodiest/P_Trfase"/>
</dbReference>
<dbReference type="EMBL" id="VNFK01000028">
    <property type="protein sequence ID" value="TVU58122.1"/>
    <property type="molecule type" value="Genomic_DNA"/>
</dbReference>
<dbReference type="PANTHER" id="PTHR10151">
    <property type="entry name" value="ECTONUCLEOTIDE PYROPHOSPHATASE/PHOSPHODIESTERASE"/>
    <property type="match status" value="1"/>
</dbReference>
<dbReference type="OrthoDB" id="1956004at2"/>
<evidence type="ECO:0000313" key="2">
    <source>
        <dbReference type="EMBL" id="TVU58122.1"/>
    </source>
</evidence>
<dbReference type="GO" id="GO:0016787">
    <property type="term" value="F:hydrolase activity"/>
    <property type="evidence" value="ECO:0007669"/>
    <property type="project" value="UniProtKB-ARBA"/>
</dbReference>
<accession>A0A558GMK4</accession>
<evidence type="ECO:0000256" key="1">
    <source>
        <dbReference type="SAM" id="MobiDB-lite"/>
    </source>
</evidence>
<organism evidence="2 3">
    <name type="scientific">Paenarthrobacter nitroguajacolicus</name>
    <name type="common">Arthrobacter nitroguajacolicus</name>
    <dbReference type="NCBI Taxonomy" id="211146"/>
    <lineage>
        <taxon>Bacteria</taxon>
        <taxon>Bacillati</taxon>
        <taxon>Actinomycetota</taxon>
        <taxon>Actinomycetes</taxon>
        <taxon>Micrococcales</taxon>
        <taxon>Micrococcaceae</taxon>
        <taxon>Paenarthrobacter</taxon>
    </lineage>
</organism>
<feature type="region of interest" description="Disordered" evidence="1">
    <location>
        <begin position="290"/>
        <end position="319"/>
    </location>
</feature>
<sequence>MDTNDCPYELPADPSTVNVVKKSPHILIVGIDGVRYDSLLSTPTRAMDRVAATGFLLPVRVHQRNATISGPVWATVATGVYADRHMVTGNSHHPAELDALPDFTEVLRSAHPELQTMIAASWYPLATPTHCGPIFSSRGWVPTPDPEETNDAASWVCADDAVADYAANRLENEDLAASFVYFGEADVEAHNHGTGSGYVAAIQRCDARLGTLLDAIQARPDRAEEDWTVVVVTDHGHLDAGGHGGESDAERTAWIAAGGASLPRRVSAVDHADIFAQVLATFGVNTADSEGVPFGGRQKARQDPRLDTPLGRRQAAGRR</sequence>
<dbReference type="InterPro" id="IPR017850">
    <property type="entry name" value="Alkaline_phosphatase_core_sf"/>
</dbReference>